<sequence>LSSGRLNVSAIVAKVDPAVVDITATDAYQHAVSAGTGMVLTSNGEVLTNNHVIAGATSITAQIDGRGPKYTAIVIGTDPTHDVALIQLQGVSGLPTVAVGNSAGVKVGESVVAIGNALDLPGSPTVTDGIVSALNRSITASNQLGGNSENLSGLLQTDAPLSPGNSGGPLVNSSGQVIGMNTAAATGGTGQSA</sequence>
<dbReference type="Gene3D" id="2.40.10.120">
    <property type="match status" value="1"/>
</dbReference>
<dbReference type="AlphaFoldDB" id="T1DFP8"/>
<reference evidence="3" key="1">
    <citation type="submission" date="2013-08" db="EMBL/GenBank/DDBJ databases">
        <authorList>
            <person name="Mendez C."/>
            <person name="Richter M."/>
            <person name="Ferrer M."/>
            <person name="Sanchez J."/>
        </authorList>
    </citation>
    <scope>NUCLEOTIDE SEQUENCE</scope>
</reference>
<dbReference type="InterPro" id="IPR009003">
    <property type="entry name" value="Peptidase_S1_PA"/>
</dbReference>
<feature type="non-terminal residue" evidence="3">
    <location>
        <position position="1"/>
    </location>
</feature>
<dbReference type="InterPro" id="IPR001940">
    <property type="entry name" value="Peptidase_S1C"/>
</dbReference>
<dbReference type="Pfam" id="PF13365">
    <property type="entry name" value="Trypsin_2"/>
    <property type="match status" value="1"/>
</dbReference>
<dbReference type="PRINTS" id="PR00834">
    <property type="entry name" value="PROTEASES2C"/>
</dbReference>
<evidence type="ECO:0000256" key="2">
    <source>
        <dbReference type="ARBA" id="ARBA00022801"/>
    </source>
</evidence>
<dbReference type="InterPro" id="IPR051201">
    <property type="entry name" value="Chloro_Bact_Ser_Proteases"/>
</dbReference>
<keyword evidence="1" id="KW-0645">Protease</keyword>
<dbReference type="PANTHER" id="PTHR43343:SF3">
    <property type="entry name" value="PROTEASE DO-LIKE 8, CHLOROPLASTIC"/>
    <property type="match status" value="1"/>
</dbReference>
<dbReference type="GO" id="GO:0006508">
    <property type="term" value="P:proteolysis"/>
    <property type="evidence" value="ECO:0007669"/>
    <property type="project" value="UniProtKB-KW"/>
</dbReference>
<name>T1DFP8_9ZZZZ</name>
<keyword evidence="2" id="KW-0378">Hydrolase</keyword>
<reference evidence="3" key="2">
    <citation type="journal article" date="2014" name="ISME J.">
        <title>Microbial stratification in low pH oxic and suboxic macroscopic growths along an acid mine drainage.</title>
        <authorList>
            <person name="Mendez-Garcia C."/>
            <person name="Mesa V."/>
            <person name="Sprenger R.R."/>
            <person name="Richter M."/>
            <person name="Diez M.S."/>
            <person name="Solano J."/>
            <person name="Bargiela R."/>
            <person name="Golyshina O.V."/>
            <person name="Manteca A."/>
            <person name="Ramos J.L."/>
            <person name="Gallego J.R."/>
            <person name="Llorente I."/>
            <person name="Martins Dos Santos V.A."/>
            <person name="Jensen O.N."/>
            <person name="Pelaez A.I."/>
            <person name="Sanchez J."/>
            <person name="Ferrer M."/>
        </authorList>
    </citation>
    <scope>NUCLEOTIDE SEQUENCE</scope>
</reference>
<evidence type="ECO:0000313" key="3">
    <source>
        <dbReference type="EMBL" id="EQD80745.1"/>
    </source>
</evidence>
<protein>
    <submittedName>
        <fullName evidence="3">Peptidase S1 and S6 chymotrypsin/Hap</fullName>
    </submittedName>
</protein>
<proteinExistence type="predicted"/>
<gene>
    <name evidence="3" type="ORF">B1A_00568</name>
</gene>
<comment type="caution">
    <text evidence="3">The sequence shown here is derived from an EMBL/GenBank/DDBJ whole genome shotgun (WGS) entry which is preliminary data.</text>
</comment>
<dbReference type="SUPFAM" id="SSF50494">
    <property type="entry name" value="Trypsin-like serine proteases"/>
    <property type="match status" value="1"/>
</dbReference>
<dbReference type="EMBL" id="AUZX01000423">
    <property type="protein sequence ID" value="EQD80745.1"/>
    <property type="molecule type" value="Genomic_DNA"/>
</dbReference>
<organism evidence="3">
    <name type="scientific">mine drainage metagenome</name>
    <dbReference type="NCBI Taxonomy" id="410659"/>
    <lineage>
        <taxon>unclassified sequences</taxon>
        <taxon>metagenomes</taxon>
        <taxon>ecological metagenomes</taxon>
    </lineage>
</organism>
<dbReference type="GO" id="GO:0004252">
    <property type="term" value="F:serine-type endopeptidase activity"/>
    <property type="evidence" value="ECO:0007669"/>
    <property type="project" value="InterPro"/>
</dbReference>
<dbReference type="PANTHER" id="PTHR43343">
    <property type="entry name" value="PEPTIDASE S12"/>
    <property type="match status" value="1"/>
</dbReference>
<feature type="non-terminal residue" evidence="3">
    <location>
        <position position="193"/>
    </location>
</feature>
<accession>T1DFP8</accession>
<evidence type="ECO:0000256" key="1">
    <source>
        <dbReference type="ARBA" id="ARBA00022670"/>
    </source>
</evidence>